<proteinExistence type="predicted"/>
<feature type="signal peptide" evidence="1">
    <location>
        <begin position="1"/>
        <end position="18"/>
    </location>
</feature>
<evidence type="ECO:0000313" key="2">
    <source>
        <dbReference type="EMBL" id="ORM72311.1"/>
    </source>
</evidence>
<evidence type="ECO:0000313" key="3">
    <source>
        <dbReference type="Proteomes" id="UP000193104"/>
    </source>
</evidence>
<organism evidence="2 3">
    <name type="scientific">Pantoea wallisii</name>
    <dbReference type="NCBI Taxonomy" id="1076551"/>
    <lineage>
        <taxon>Bacteria</taxon>
        <taxon>Pseudomonadati</taxon>
        <taxon>Pseudomonadota</taxon>
        <taxon>Gammaproteobacteria</taxon>
        <taxon>Enterobacterales</taxon>
        <taxon>Erwiniaceae</taxon>
        <taxon>Pantoea</taxon>
    </lineage>
</organism>
<accession>A0A1X1D721</accession>
<dbReference type="AlphaFoldDB" id="A0A1X1D721"/>
<keyword evidence="1" id="KW-0732">Signal</keyword>
<sequence>MKRQIIIAALFLSTAAQAEMVLSGKPDNSYTQGDNQNYQSHMKMIDNTKIDKQSFSEHVQDVCDNQAPQRSSAEFERVMKEITGITLSLKDAGPKGDDYRKAMILSCYRGANWAVNGTDKAIKPQLLEQVKLRETSAKTTNDQANAAGFKIAVDTMIMGMDAAHK</sequence>
<feature type="chain" id="PRO_5011987141" evidence="1">
    <location>
        <begin position="19"/>
        <end position="165"/>
    </location>
</feature>
<comment type="caution">
    <text evidence="2">The sequence shown here is derived from an EMBL/GenBank/DDBJ whole genome shotgun (WGS) entry which is preliminary data.</text>
</comment>
<protein>
    <submittedName>
        <fullName evidence="2">Uncharacterized protein</fullName>
    </submittedName>
</protein>
<reference evidence="2 3" key="1">
    <citation type="journal article" date="2017" name="Antonie Van Leeuwenhoek">
        <title>Phylogenomic resolution of the bacterial genus Pantoea and its relationship with Erwinia and Tatumella.</title>
        <authorList>
            <person name="Palmer M."/>
            <person name="Steenkamp E.T."/>
            <person name="Coetzee M.P."/>
            <person name="Chan W.Y."/>
            <person name="van Zyl E."/>
            <person name="De Maayer P."/>
            <person name="Coutinho T.A."/>
            <person name="Blom J."/>
            <person name="Smits T.H."/>
            <person name="Duffy B."/>
            <person name="Venter S.N."/>
        </authorList>
    </citation>
    <scope>NUCLEOTIDE SEQUENCE [LARGE SCALE GENOMIC DNA]</scope>
    <source>
        <strain evidence="2 3">LMG 26277</strain>
    </source>
</reference>
<keyword evidence="3" id="KW-1185">Reference proteome</keyword>
<dbReference type="RefSeq" id="WP_128602097.1">
    <property type="nucleotide sequence ID" value="NZ_MLFS01000044.1"/>
</dbReference>
<gene>
    <name evidence="2" type="ORF">HA48_15085</name>
</gene>
<dbReference type="EMBL" id="MLFS01000044">
    <property type="protein sequence ID" value="ORM72311.1"/>
    <property type="molecule type" value="Genomic_DNA"/>
</dbReference>
<evidence type="ECO:0000256" key="1">
    <source>
        <dbReference type="SAM" id="SignalP"/>
    </source>
</evidence>
<dbReference type="STRING" id="1076551.HA48_15085"/>
<name>A0A1X1D721_9GAMM</name>
<dbReference type="Proteomes" id="UP000193104">
    <property type="component" value="Unassembled WGS sequence"/>
</dbReference>
<dbReference type="OrthoDB" id="6636561at2"/>